<evidence type="ECO:0000313" key="4">
    <source>
        <dbReference type="Proteomes" id="UP000186309"/>
    </source>
</evidence>
<evidence type="ECO:0008006" key="5">
    <source>
        <dbReference type="Google" id="ProtNLM"/>
    </source>
</evidence>
<feature type="region of interest" description="Disordered" evidence="1">
    <location>
        <begin position="253"/>
        <end position="291"/>
    </location>
</feature>
<keyword evidence="2" id="KW-0812">Transmembrane</keyword>
<evidence type="ECO:0000256" key="2">
    <source>
        <dbReference type="SAM" id="Phobius"/>
    </source>
</evidence>
<organism evidence="3 4">
    <name type="scientific">Paludisphaera borealis</name>
    <dbReference type="NCBI Taxonomy" id="1387353"/>
    <lineage>
        <taxon>Bacteria</taxon>
        <taxon>Pseudomonadati</taxon>
        <taxon>Planctomycetota</taxon>
        <taxon>Planctomycetia</taxon>
        <taxon>Isosphaerales</taxon>
        <taxon>Isosphaeraceae</taxon>
        <taxon>Paludisphaera</taxon>
    </lineage>
</organism>
<keyword evidence="2" id="KW-0472">Membrane</keyword>
<evidence type="ECO:0000256" key="1">
    <source>
        <dbReference type="SAM" id="MobiDB-lite"/>
    </source>
</evidence>
<dbReference type="RefSeq" id="WP_076345520.1">
    <property type="nucleotide sequence ID" value="NZ_CP019082.1"/>
</dbReference>
<keyword evidence="4" id="KW-1185">Reference proteome</keyword>
<proteinExistence type="predicted"/>
<sequence length="291" mass="31234">MHRMRNDIVRRKIRIPLVSGALIVVLVGLCASTRGDLIRPHGFRSYPDIAGDIVGAQTYAFDPESQTGVFRVTNAPHVITLGPTSGNMVDVTPDHDGTLNESLQLTLDRDGRLVDEPGNKFELYGSVEIGGKVYKGLLLEGRPTAFGAQALSNQPARTSGVFDLSLKVTGGKLAEAFGPEAYFRITPQANSTFQGDFAASFSGDRPLTSLRASRQAMVAPVPEPTSILFVLTCGAGVVGSRLHRRRRMRRRIAAVSDGLSRPGESPTASRAPRSRSGEPAPSSTRGIRRSP</sequence>
<protein>
    <recommendedName>
        <fullName evidence="5">PEP-CTERM protein-sorting domain-containing protein</fullName>
    </recommendedName>
</protein>
<accession>A0A1U7CP41</accession>
<dbReference type="Proteomes" id="UP000186309">
    <property type="component" value="Chromosome"/>
</dbReference>
<keyword evidence="2" id="KW-1133">Transmembrane helix</keyword>
<dbReference type="OrthoDB" id="272647at2"/>
<dbReference type="EMBL" id="CP019082">
    <property type="protein sequence ID" value="APW60704.1"/>
    <property type="molecule type" value="Genomic_DNA"/>
</dbReference>
<dbReference type="AlphaFoldDB" id="A0A1U7CP41"/>
<evidence type="ECO:0000313" key="3">
    <source>
        <dbReference type="EMBL" id="APW60704.1"/>
    </source>
</evidence>
<dbReference type="KEGG" id="pbor:BSF38_02192"/>
<feature type="transmembrane region" description="Helical" evidence="2">
    <location>
        <begin position="224"/>
        <end position="242"/>
    </location>
</feature>
<name>A0A1U7CP41_9BACT</name>
<gene>
    <name evidence="3" type="ORF">BSF38_02192</name>
</gene>
<reference evidence="4" key="1">
    <citation type="submission" date="2016-12" db="EMBL/GenBank/DDBJ databases">
        <title>Comparative genomics of four Isosphaeraceae planctomycetes: a common pool of plasmids and glycoside hydrolase genes.</title>
        <authorList>
            <person name="Ivanova A."/>
        </authorList>
    </citation>
    <scope>NUCLEOTIDE SEQUENCE [LARGE SCALE GENOMIC DNA]</scope>
    <source>
        <strain evidence="4">PX4</strain>
    </source>
</reference>